<dbReference type="KEGG" id="fiy:BN1229_v1_2036"/>
<dbReference type="Proteomes" id="UP000033187">
    <property type="component" value="Chromosome 1"/>
</dbReference>
<evidence type="ECO:0000313" key="2">
    <source>
        <dbReference type="Proteomes" id="UP000033187"/>
    </source>
</evidence>
<dbReference type="RefSeq" id="WP_046478101.1">
    <property type="nucleotide sequence ID" value="NZ_LN829118.1"/>
</dbReference>
<dbReference type="EMBL" id="LN829119">
    <property type="protein sequence ID" value="CPR19161.1"/>
    <property type="molecule type" value="Genomic_DNA"/>
</dbReference>
<accession>A0A0D6JF47</accession>
<dbReference type="KEGG" id="fil:BN1229_v1_2034"/>
<dbReference type="AlphaFoldDB" id="A0A0D6JF47"/>
<reference evidence="2" key="1">
    <citation type="submission" date="2015-02" db="EMBL/GenBank/DDBJ databases">
        <authorList>
            <person name="Chooi Y.-H."/>
        </authorList>
    </citation>
    <scope>NUCLEOTIDE SEQUENCE [LARGE SCALE GENOMIC DNA]</scope>
    <source>
        <strain evidence="2">strain Y</strain>
    </source>
</reference>
<gene>
    <name evidence="1" type="ORF">YBN1229_v1_2036</name>
</gene>
<keyword evidence="2" id="KW-1185">Reference proteome</keyword>
<proteinExistence type="predicted"/>
<organism evidence="1 2">
    <name type="scientific">Candidatus Filomicrobium marinum</name>
    <dbReference type="NCBI Taxonomy" id="1608628"/>
    <lineage>
        <taxon>Bacteria</taxon>
        <taxon>Pseudomonadati</taxon>
        <taxon>Pseudomonadota</taxon>
        <taxon>Alphaproteobacteria</taxon>
        <taxon>Hyphomicrobiales</taxon>
        <taxon>Hyphomicrobiaceae</taxon>
        <taxon>Filomicrobium</taxon>
    </lineage>
</organism>
<protein>
    <submittedName>
        <fullName evidence="1">Uncharacterized protein</fullName>
    </submittedName>
</protein>
<name>A0A0D6JF47_9HYPH</name>
<evidence type="ECO:0000313" key="1">
    <source>
        <dbReference type="EMBL" id="CPR19161.1"/>
    </source>
</evidence>
<sequence>MTKAVEFYHNNTCHVAALAVEATRIVNEIEISGGGSTEGDRLLELEDIATRICANSLEGVIFQLGLITASADIIVGNEDLDEATRELEAIKRMVVSIARYLQKTPAVTDQIFDYYLSTCPYNTAAAH</sequence>